<organism evidence="1 2">
    <name type="scientific">Haematococcus lacustris</name>
    <name type="common">Green alga</name>
    <name type="synonym">Haematococcus pluvialis</name>
    <dbReference type="NCBI Taxonomy" id="44745"/>
    <lineage>
        <taxon>Eukaryota</taxon>
        <taxon>Viridiplantae</taxon>
        <taxon>Chlorophyta</taxon>
        <taxon>core chlorophytes</taxon>
        <taxon>Chlorophyceae</taxon>
        <taxon>CS clade</taxon>
        <taxon>Chlamydomonadales</taxon>
        <taxon>Haematococcaceae</taxon>
        <taxon>Haematococcus</taxon>
    </lineage>
</organism>
<dbReference type="AlphaFoldDB" id="A0A6A0A6G9"/>
<sequence length="145" mass="15826">MSGHPDTDILFKPSTQPGSLNYSGAVNQLIPKLAPPIILPAELATTKLDSSLQYRERFALGAQAALKIEVKGDTPAASRARKPAVKSPLDTHLLHAELKLFCFDRTTVANVNNGLSKNFAKAFNERANSKDKARRWAAQRSVCEL</sequence>
<reference evidence="1 2" key="1">
    <citation type="submission" date="2020-02" db="EMBL/GenBank/DDBJ databases">
        <title>Draft genome sequence of Haematococcus lacustris strain NIES-144.</title>
        <authorList>
            <person name="Morimoto D."/>
            <person name="Nakagawa S."/>
            <person name="Yoshida T."/>
            <person name="Sawayama S."/>
        </authorList>
    </citation>
    <scope>NUCLEOTIDE SEQUENCE [LARGE SCALE GENOMIC DNA]</scope>
    <source>
        <strain evidence="1 2">NIES-144</strain>
    </source>
</reference>
<name>A0A6A0A6G9_HAELA</name>
<dbReference type="EMBL" id="BLLF01003754">
    <property type="protein sequence ID" value="GFH28125.1"/>
    <property type="molecule type" value="Genomic_DNA"/>
</dbReference>
<proteinExistence type="predicted"/>
<evidence type="ECO:0000313" key="2">
    <source>
        <dbReference type="Proteomes" id="UP000485058"/>
    </source>
</evidence>
<keyword evidence="2" id="KW-1185">Reference proteome</keyword>
<accession>A0A6A0A6G9</accession>
<protein>
    <submittedName>
        <fullName evidence="1">Uncharacterized protein</fullName>
    </submittedName>
</protein>
<gene>
    <name evidence="1" type="ORF">HaLaN_26565</name>
</gene>
<comment type="caution">
    <text evidence="1">The sequence shown here is derived from an EMBL/GenBank/DDBJ whole genome shotgun (WGS) entry which is preliminary data.</text>
</comment>
<evidence type="ECO:0000313" key="1">
    <source>
        <dbReference type="EMBL" id="GFH28125.1"/>
    </source>
</evidence>
<dbReference type="Proteomes" id="UP000485058">
    <property type="component" value="Unassembled WGS sequence"/>
</dbReference>